<dbReference type="SUPFAM" id="SSF53850">
    <property type="entry name" value="Periplasmic binding protein-like II"/>
    <property type="match status" value="2"/>
</dbReference>
<feature type="transmembrane region" description="Helical" evidence="16">
    <location>
        <begin position="7"/>
        <end position="27"/>
    </location>
</feature>
<dbReference type="Pfam" id="PF01094">
    <property type="entry name" value="ANF_receptor"/>
    <property type="match status" value="2"/>
</dbReference>
<dbReference type="InterPro" id="IPR001320">
    <property type="entry name" value="Iontro_rcpt_C"/>
</dbReference>
<dbReference type="InterPro" id="IPR015683">
    <property type="entry name" value="Ionotropic_Glu_rcpt"/>
</dbReference>
<dbReference type="SMART" id="SM00079">
    <property type="entry name" value="PBPe"/>
    <property type="match status" value="2"/>
</dbReference>
<evidence type="ECO:0000313" key="19">
    <source>
        <dbReference type="Proteomes" id="UP000596660"/>
    </source>
</evidence>
<keyword evidence="8" id="KW-0406">Ion transport</keyword>
<evidence type="ECO:0000256" key="8">
    <source>
        <dbReference type="ARBA" id="ARBA00023065"/>
    </source>
</evidence>
<feature type="domain" description="Ionotropic glutamate receptor C-terminal" evidence="17">
    <location>
        <begin position="1371"/>
        <end position="1721"/>
    </location>
</feature>
<evidence type="ECO:0000256" key="15">
    <source>
        <dbReference type="SAM" id="MobiDB-lite"/>
    </source>
</evidence>
<dbReference type="PANTHER" id="PTHR34836:SF1">
    <property type="entry name" value="OS09G0428600 PROTEIN"/>
    <property type="match status" value="1"/>
</dbReference>
<evidence type="ECO:0000256" key="6">
    <source>
        <dbReference type="ARBA" id="ARBA00022729"/>
    </source>
</evidence>
<keyword evidence="9 16" id="KW-0472">Membrane</keyword>
<evidence type="ECO:0000256" key="16">
    <source>
        <dbReference type="SAM" id="Phobius"/>
    </source>
</evidence>
<dbReference type="FunFam" id="1.10.287.70:FF:000037">
    <property type="entry name" value="Glutamate receptor"/>
    <property type="match status" value="1"/>
</dbReference>
<evidence type="ECO:0000256" key="11">
    <source>
        <dbReference type="ARBA" id="ARBA00023180"/>
    </source>
</evidence>
<dbReference type="InterPro" id="IPR019594">
    <property type="entry name" value="Glu/Gly-bd"/>
</dbReference>
<evidence type="ECO:0000256" key="7">
    <source>
        <dbReference type="ARBA" id="ARBA00022989"/>
    </source>
</evidence>
<evidence type="ECO:0000256" key="4">
    <source>
        <dbReference type="ARBA" id="ARBA00022448"/>
    </source>
</evidence>
<feature type="compositionally biased region" description="Polar residues" evidence="15">
    <location>
        <begin position="1802"/>
        <end position="1825"/>
    </location>
</feature>
<reference evidence="18" key="2">
    <citation type="submission" date="2021-03" db="UniProtKB">
        <authorList>
            <consortium name="EnsemblPlants"/>
        </authorList>
    </citation>
    <scope>IDENTIFICATION</scope>
</reference>
<evidence type="ECO:0000256" key="1">
    <source>
        <dbReference type="ARBA" id="ARBA00004141"/>
    </source>
</evidence>
<feature type="region of interest" description="Disordered" evidence="15">
    <location>
        <begin position="887"/>
        <end position="913"/>
    </location>
</feature>
<dbReference type="GO" id="GO:0016020">
    <property type="term" value="C:membrane"/>
    <property type="evidence" value="ECO:0007669"/>
    <property type="project" value="UniProtKB-SubCell"/>
</dbReference>
<dbReference type="OMA" id="FSEEVWI"/>
<comment type="function">
    <text evidence="14">Glutamate-gated receptor that probably acts as a non-selective cation channel. May be involved in light-signal transduction and calcium homeostasis via the regulation of calcium influx into cells.</text>
</comment>
<keyword evidence="6" id="KW-0732">Signal</keyword>
<keyword evidence="19" id="KW-1185">Reference proteome</keyword>
<dbReference type="PANTHER" id="PTHR34836">
    <property type="entry name" value="OS06G0188250 PROTEIN"/>
    <property type="match status" value="1"/>
</dbReference>
<comment type="subcellular location">
    <subcellularLocation>
        <location evidence="1">Membrane</location>
        <topology evidence="1">Multi-pass membrane protein</topology>
    </subcellularLocation>
</comment>
<comment type="subunit">
    <text evidence="3">May form heteromers.</text>
</comment>
<feature type="domain" description="Ionotropic glutamate receptor C-terminal" evidence="17">
    <location>
        <begin position="475"/>
        <end position="812"/>
    </location>
</feature>
<dbReference type="CDD" id="cd13686">
    <property type="entry name" value="GluR_Plant"/>
    <property type="match status" value="2"/>
</dbReference>
<dbReference type="FunFam" id="3.40.50.2300:FF:000188">
    <property type="entry name" value="Glutamate receptor"/>
    <property type="match status" value="2"/>
</dbReference>
<evidence type="ECO:0000313" key="18">
    <source>
        <dbReference type="EnsemblPlants" id="AUR62020300-RA:cds"/>
    </source>
</evidence>
<feature type="transmembrane region" description="Helical" evidence="16">
    <location>
        <begin position="605"/>
        <end position="624"/>
    </location>
</feature>
<keyword evidence="12" id="KW-1071">Ligand-gated ion channel</keyword>
<evidence type="ECO:0000256" key="5">
    <source>
        <dbReference type="ARBA" id="ARBA00022692"/>
    </source>
</evidence>
<evidence type="ECO:0000256" key="2">
    <source>
        <dbReference type="ARBA" id="ARBA00008685"/>
    </source>
</evidence>
<dbReference type="GO" id="GO:0015276">
    <property type="term" value="F:ligand-gated monoatomic ion channel activity"/>
    <property type="evidence" value="ECO:0007669"/>
    <property type="project" value="InterPro"/>
</dbReference>
<name>A0A803LXU9_CHEQI</name>
<dbReference type="InterPro" id="IPR001828">
    <property type="entry name" value="ANF_lig-bd_rcpt"/>
</dbReference>
<feature type="transmembrane region" description="Helical" evidence="16">
    <location>
        <begin position="1741"/>
        <end position="1764"/>
    </location>
</feature>
<keyword evidence="10" id="KW-0675">Receptor</keyword>
<dbReference type="Gene3D" id="1.10.287.70">
    <property type="match status" value="2"/>
</dbReference>
<dbReference type="FunFam" id="3.40.190.10:FF:000103">
    <property type="entry name" value="Glutamate receptor"/>
    <property type="match status" value="2"/>
</dbReference>
<dbReference type="Pfam" id="PF00060">
    <property type="entry name" value="Lig_chan"/>
    <property type="match status" value="2"/>
</dbReference>
<dbReference type="PRINTS" id="PR00248">
    <property type="entry name" value="GPCRMGR"/>
</dbReference>
<dbReference type="CDD" id="cd19990">
    <property type="entry name" value="PBP1_GABAb_receptor_plant"/>
    <property type="match status" value="2"/>
</dbReference>
<evidence type="ECO:0000256" key="13">
    <source>
        <dbReference type="ARBA" id="ARBA00023303"/>
    </source>
</evidence>
<dbReference type="EnsemblPlants" id="AUR62020300-RA">
    <property type="protein sequence ID" value="AUR62020300-RA:cds"/>
    <property type="gene ID" value="AUR62020300"/>
</dbReference>
<proteinExistence type="inferred from homology"/>
<dbReference type="Gramene" id="AUR62020300-RA">
    <property type="protein sequence ID" value="AUR62020300-RA:cds"/>
    <property type="gene ID" value="AUR62020300"/>
</dbReference>
<dbReference type="Pfam" id="PF10613">
    <property type="entry name" value="Lig_chan-Glu_bd"/>
    <property type="match status" value="2"/>
</dbReference>
<feature type="transmembrane region" description="Helical" evidence="16">
    <location>
        <begin position="645"/>
        <end position="665"/>
    </location>
</feature>
<dbReference type="FunFam" id="3.40.190.10:FF:000195">
    <property type="entry name" value="Glutamate receptor 2.7"/>
    <property type="match status" value="2"/>
</dbReference>
<keyword evidence="4" id="KW-0813">Transport</keyword>
<evidence type="ECO:0000259" key="17">
    <source>
        <dbReference type="SMART" id="SM00079"/>
    </source>
</evidence>
<keyword evidence="7 16" id="KW-1133">Transmembrane helix</keyword>
<dbReference type="GO" id="GO:0004930">
    <property type="term" value="F:G protein-coupled receptor activity"/>
    <property type="evidence" value="ECO:0007669"/>
    <property type="project" value="InterPro"/>
</dbReference>
<dbReference type="InterPro" id="IPR000337">
    <property type="entry name" value="GPCR_3"/>
</dbReference>
<comment type="similarity">
    <text evidence="2">Belongs to the glutamate-gated ion channel (TC 1.A.10.1) family.</text>
</comment>
<sequence>MAKNNKSTETISIVITSLFYLMIINFFQNNNSLKPQWLVFADAQAVKIGVVLDMESMEGKIGLSCINMAISDFYDAHPEFKTKVVLHVRDSNHHLILMSTEAVLDLLKNQQVVAIIGPQTSEDAEFVANLGKKAQVPIVSYSYTIPLLSPLQNPYFIRVTQDDSYQVQPISDLIQAFGWREVVPVYVADEFGSGIIPFLADGMQKIGTRIPYRSAIQPAATSDRIEAELYKLKSMSPRVFVVHMDASLGSRLFLKAKELGMMSEDYVWIITNAMADVLESLDPLVIQSMQGVLGVKTYVRRTRELEIFNFKWKMKFQRENPALLNANMNIHGLRAYDATIALAKAVEEVGVTNFTFQRTNNAASNFSTDISDIGVSRFGQQLLQSILRSKFRGLGGNFVLDDGQLQSSAFELINMQGSTGKEIMFWMSSTGFVKNVTSVSNSKFTATKADFKSIVWPGNSTIAPKGWEISPNGRRLKIGVPVKNGFLQFVTVTRDPSTKKTKATGFCIDIFDAVMKKLPYYVPYDYVPFSEEEGQPTNSYDKLVSQVYLKKYDAVVGDVTIRAKRSLLVDFTFPYTESGVVMVVPVKNNKKIRAWLFVKPLTWDLWVAAFCSFMFIAFVVWVLEHRINEDFRGPPGHQAGTSFNVFNNLTRFVVIVWVFVVLILIQSYTANLASLLTIEQLQPTIRDVNELIKTGESVAFQEGSFVKQSLLEMNFSLPNLKSYNTTDQLHELFVKGPKNGGIAAAFDELPFIKIFLAEYCSKYTMIPPTYKTDGFGFVFPKGSPLGSDVSSQVLNVTEGKEMTDIENKWFQKTNCPDLGVSLSSNSLGLDSFWGLFTIAGAAALFALIISLASFLKEHRNVWSDGSASVWTRIRTLMKVYDQKNHNSHTFRNSPQQGQNFLGTSSSSPFPQSPSSFWHNSGRGFNIYEEQSTPSSEKMDINSIFAAAQTMPVKVGVVLDNESMEGKIGLSCINTAILDFYAAHPEFKTRIVLHLRDSKDHDIVMAASAVLDLLKNDQVTAIIGPETSPEAQFVVSLGKKARVPIVSYSATSPSLSPTQNPYFIRATQDDSCQVQPISDLIQAFGWREVVPVYVANEFGGGIIPFLADKLQEIGTNIPYRSVIPSSASNDRIELELYKLKSMSPRVFVVHMEASLASRLFLKAAKLGMMSKDYVWIITNVVADVLESLDPLVIQSMQGVLGVKTYVARTKELDNFSTRWKMKFQQENPVLENVGMSIDGLRAYDATIALAKAVEEVGISNFTFQRADNNAANSSTDISDIRVSLFGPELLQSILRSRFRGFVGSFDLEEGQLQCPTYQLINVWGSREKEISLWTSESSSKHALVKADLESIVWPGGSKSAPKGWVVSPNGKRLKIGVPIKFGFTQFVNVTQDPATNETKVTGYCIDVFDAVMKTLPYYVAYNYVPYTEKEGEPTSSYDNLVSQVYLKNFDAVVGDITIRANRSSLVDFTLPYTDSGVVMVVPMKSNQKIRAWLFVKPLTRDLWVVTFCSFIFIAFVVWVLEHRINEDFRGPPGHQAGTSLYYSFSTLVFSHSFNVFSNLTRFVVIIWVFVVLILIQSYTANLASLLTVEQLQPTIKDVKELIKGGEVVGFLEGSFVKDSLREMNFSPSNLKPYNTTEQLHELLKKGTHKGGIAAAFDELPYVKIFLAEYGSRYTMVPPTYKTDGFGFVFPRGSPLGSDVSRRVLAITEGKEMTALEKKWFKDTDCQDLSASLSSTSLGLDSFWGLFTIAVAAALFALIVSLSGFLKEHRNVWTDGSASVWTRAKTLMRVYDQKNLSSHTFRKSTTQDQNFLGTPSNSPSRYWNSSERGLDNYEGQPTPLPEKTDVNLEDVKVTAN</sequence>
<dbReference type="InterPro" id="IPR044440">
    <property type="entry name" value="GABAb_receptor_plant_PBP1"/>
</dbReference>
<keyword evidence="11" id="KW-0325">Glycoprotein</keyword>
<accession>A0A803LXU9</accession>
<protein>
    <recommendedName>
        <fullName evidence="17">Ionotropic glutamate receptor C-terminal domain-containing protein</fullName>
    </recommendedName>
</protein>
<evidence type="ECO:0000256" key="14">
    <source>
        <dbReference type="ARBA" id="ARBA00049638"/>
    </source>
</evidence>
<feature type="compositionally biased region" description="Low complexity" evidence="15">
    <location>
        <begin position="904"/>
        <end position="913"/>
    </location>
</feature>
<feature type="transmembrane region" description="Helical" evidence="16">
    <location>
        <begin position="832"/>
        <end position="855"/>
    </location>
</feature>
<organism evidence="18 19">
    <name type="scientific">Chenopodium quinoa</name>
    <name type="common">Quinoa</name>
    <dbReference type="NCBI Taxonomy" id="63459"/>
    <lineage>
        <taxon>Eukaryota</taxon>
        <taxon>Viridiplantae</taxon>
        <taxon>Streptophyta</taxon>
        <taxon>Embryophyta</taxon>
        <taxon>Tracheophyta</taxon>
        <taxon>Spermatophyta</taxon>
        <taxon>Magnoliopsida</taxon>
        <taxon>eudicotyledons</taxon>
        <taxon>Gunneridae</taxon>
        <taxon>Pentapetalae</taxon>
        <taxon>Caryophyllales</taxon>
        <taxon>Chenopodiaceae</taxon>
        <taxon>Chenopodioideae</taxon>
        <taxon>Atripliceae</taxon>
        <taxon>Chenopodium</taxon>
    </lineage>
</organism>
<feature type="compositionally biased region" description="Polar residues" evidence="15">
    <location>
        <begin position="887"/>
        <end position="903"/>
    </location>
</feature>
<evidence type="ECO:0000256" key="3">
    <source>
        <dbReference type="ARBA" id="ARBA00011095"/>
    </source>
</evidence>
<evidence type="ECO:0000256" key="12">
    <source>
        <dbReference type="ARBA" id="ARBA00023286"/>
    </source>
</evidence>
<evidence type="ECO:0000256" key="10">
    <source>
        <dbReference type="ARBA" id="ARBA00023170"/>
    </source>
</evidence>
<feature type="transmembrane region" description="Helical" evidence="16">
    <location>
        <begin position="1563"/>
        <end position="1585"/>
    </location>
</feature>
<reference evidence="18" key="1">
    <citation type="journal article" date="2017" name="Nature">
        <title>The genome of Chenopodium quinoa.</title>
        <authorList>
            <person name="Jarvis D.E."/>
            <person name="Ho Y.S."/>
            <person name="Lightfoot D.J."/>
            <person name="Schmoeckel S.M."/>
            <person name="Li B."/>
            <person name="Borm T.J.A."/>
            <person name="Ohyanagi H."/>
            <person name="Mineta K."/>
            <person name="Michell C.T."/>
            <person name="Saber N."/>
            <person name="Kharbatia N.M."/>
            <person name="Rupper R.R."/>
            <person name="Sharp A.R."/>
            <person name="Dally N."/>
            <person name="Boughton B.A."/>
            <person name="Woo Y.H."/>
            <person name="Gao G."/>
            <person name="Schijlen E.G.W.M."/>
            <person name="Guo X."/>
            <person name="Momin A.A."/>
            <person name="Negrao S."/>
            <person name="Al-Babili S."/>
            <person name="Gehring C."/>
            <person name="Roessner U."/>
            <person name="Jung C."/>
            <person name="Murphy K."/>
            <person name="Arold S.T."/>
            <person name="Gojobori T."/>
            <person name="van der Linden C.G."/>
            <person name="van Loo E.N."/>
            <person name="Jellen E.N."/>
            <person name="Maughan P.J."/>
            <person name="Tester M."/>
        </authorList>
    </citation>
    <scope>NUCLEOTIDE SEQUENCE [LARGE SCALE GENOMIC DNA]</scope>
    <source>
        <strain evidence="18">cv. PI 614886</strain>
    </source>
</reference>
<keyword evidence="13" id="KW-0407">Ion channel</keyword>
<feature type="transmembrane region" description="Helical" evidence="16">
    <location>
        <begin position="1501"/>
        <end position="1519"/>
    </location>
</feature>
<dbReference type="Gene3D" id="3.40.50.2300">
    <property type="match status" value="4"/>
</dbReference>
<dbReference type="InterPro" id="IPR028082">
    <property type="entry name" value="Peripla_BP_I"/>
</dbReference>
<evidence type="ECO:0000256" key="9">
    <source>
        <dbReference type="ARBA" id="ARBA00023136"/>
    </source>
</evidence>
<dbReference type="SUPFAM" id="SSF53822">
    <property type="entry name" value="Periplasmic binding protein-like I"/>
    <property type="match status" value="2"/>
</dbReference>
<feature type="region of interest" description="Disordered" evidence="15">
    <location>
        <begin position="1802"/>
        <end position="1841"/>
    </location>
</feature>
<dbReference type="Gene3D" id="3.40.190.10">
    <property type="entry name" value="Periplasmic binding protein-like II"/>
    <property type="match status" value="4"/>
</dbReference>
<keyword evidence="5 16" id="KW-0812">Transmembrane</keyword>
<dbReference type="Proteomes" id="UP000596660">
    <property type="component" value="Unplaced"/>
</dbReference>